<feature type="DNA-binding region" description="OmpR/PhoB-type" evidence="9">
    <location>
        <begin position="125"/>
        <end position="225"/>
    </location>
</feature>
<evidence type="ECO:0000313" key="12">
    <source>
        <dbReference type="EMBL" id="EKY28694.1"/>
    </source>
</evidence>
<feature type="domain" description="Response regulatory" evidence="10">
    <location>
        <begin position="3"/>
        <end position="117"/>
    </location>
</feature>
<dbReference type="SUPFAM" id="SSF52172">
    <property type="entry name" value="CheY-like"/>
    <property type="match status" value="1"/>
</dbReference>
<dbReference type="GO" id="GO:0032993">
    <property type="term" value="C:protein-DNA complex"/>
    <property type="evidence" value="ECO:0007669"/>
    <property type="project" value="TreeGrafter"/>
</dbReference>
<keyword evidence="4" id="KW-0805">Transcription regulation</keyword>
<evidence type="ECO:0000256" key="3">
    <source>
        <dbReference type="ARBA" id="ARBA00023012"/>
    </source>
</evidence>
<proteinExistence type="predicted"/>
<keyword evidence="13" id="KW-1185">Reference proteome</keyword>
<dbReference type="STRING" id="545697.HMPREF0216_00616"/>
<organism evidence="12 13">
    <name type="scientific">Clostridium celatum DSM 1785</name>
    <dbReference type="NCBI Taxonomy" id="545697"/>
    <lineage>
        <taxon>Bacteria</taxon>
        <taxon>Bacillati</taxon>
        <taxon>Bacillota</taxon>
        <taxon>Clostridia</taxon>
        <taxon>Eubacteriales</taxon>
        <taxon>Clostridiaceae</taxon>
        <taxon>Clostridium</taxon>
    </lineage>
</organism>
<protein>
    <recommendedName>
        <fullName evidence="1">Stage 0 sporulation protein A homolog</fullName>
    </recommendedName>
</protein>
<dbReference type="Pfam" id="PF00486">
    <property type="entry name" value="Trans_reg_C"/>
    <property type="match status" value="1"/>
</dbReference>
<dbReference type="OrthoDB" id="9790442at2"/>
<dbReference type="RefSeq" id="WP_005210880.1">
    <property type="nucleotide sequence ID" value="NZ_KB291613.1"/>
</dbReference>
<dbReference type="InterPro" id="IPR039420">
    <property type="entry name" value="WalR-like"/>
</dbReference>
<dbReference type="InterPro" id="IPR001789">
    <property type="entry name" value="Sig_transdc_resp-reg_receiver"/>
</dbReference>
<dbReference type="EMBL" id="AMEZ01000020">
    <property type="protein sequence ID" value="EKY28694.1"/>
    <property type="molecule type" value="Genomic_DNA"/>
</dbReference>
<feature type="modified residue" description="4-aspartylphosphate" evidence="8">
    <location>
        <position position="52"/>
    </location>
</feature>
<name>L1QL21_9CLOT</name>
<dbReference type="CDD" id="cd00383">
    <property type="entry name" value="trans_reg_C"/>
    <property type="match status" value="1"/>
</dbReference>
<sequence>MNKILIVEDELSIRGFLKINLKRNGFYVLEAESGEEALHIVNRENPSIVILDVMLPGINGFEVCAKLRERFKKIGIIMLTAKGQDMDKIMGLENGADDYMVKPFNPMELLLRVKAVLRRLGIDNDKKELIEGVFKVDLYGKKVMKNNEEIELTPKEYSLIKLFLENPNKAFSRDELLDLVWGENYFGDSKIIDVNIRRLRSKIENKNLNEKFIETVWGVGYRWSGVNDEEHKE</sequence>
<evidence type="ECO:0000259" key="10">
    <source>
        <dbReference type="PROSITE" id="PS50110"/>
    </source>
</evidence>
<dbReference type="Gene3D" id="6.10.250.690">
    <property type="match status" value="1"/>
</dbReference>
<evidence type="ECO:0000313" key="13">
    <source>
        <dbReference type="Proteomes" id="UP000010420"/>
    </source>
</evidence>
<dbReference type="GO" id="GO:0005829">
    <property type="term" value="C:cytosol"/>
    <property type="evidence" value="ECO:0007669"/>
    <property type="project" value="TreeGrafter"/>
</dbReference>
<dbReference type="GO" id="GO:0000156">
    <property type="term" value="F:phosphorelay response regulator activity"/>
    <property type="evidence" value="ECO:0007669"/>
    <property type="project" value="TreeGrafter"/>
</dbReference>
<accession>L1QL21</accession>
<dbReference type="GO" id="GO:0000976">
    <property type="term" value="F:transcription cis-regulatory region binding"/>
    <property type="evidence" value="ECO:0007669"/>
    <property type="project" value="TreeGrafter"/>
</dbReference>
<evidence type="ECO:0000256" key="9">
    <source>
        <dbReference type="PROSITE-ProRule" id="PRU01091"/>
    </source>
</evidence>
<dbReference type="PANTHER" id="PTHR48111">
    <property type="entry name" value="REGULATOR OF RPOS"/>
    <property type="match status" value="1"/>
</dbReference>
<dbReference type="Gene3D" id="1.10.10.10">
    <property type="entry name" value="Winged helix-like DNA-binding domain superfamily/Winged helix DNA-binding domain"/>
    <property type="match status" value="1"/>
</dbReference>
<dbReference type="GO" id="GO:0006355">
    <property type="term" value="P:regulation of DNA-templated transcription"/>
    <property type="evidence" value="ECO:0007669"/>
    <property type="project" value="InterPro"/>
</dbReference>
<evidence type="ECO:0000256" key="5">
    <source>
        <dbReference type="ARBA" id="ARBA00023125"/>
    </source>
</evidence>
<keyword evidence="6" id="KW-0804">Transcription</keyword>
<dbReference type="FunFam" id="1.10.10.10:FF:000018">
    <property type="entry name" value="DNA-binding response regulator ResD"/>
    <property type="match status" value="1"/>
</dbReference>
<evidence type="ECO:0000256" key="6">
    <source>
        <dbReference type="ARBA" id="ARBA00023163"/>
    </source>
</evidence>
<dbReference type="HOGENOM" id="CLU_000445_30_4_9"/>
<reference evidence="12 13" key="1">
    <citation type="submission" date="2012-05" db="EMBL/GenBank/DDBJ databases">
        <authorList>
            <person name="Weinstock G."/>
            <person name="Sodergren E."/>
            <person name="Lobos E.A."/>
            <person name="Fulton L."/>
            <person name="Fulton R."/>
            <person name="Courtney L."/>
            <person name="Fronick C."/>
            <person name="O'Laughlin M."/>
            <person name="Godfrey J."/>
            <person name="Wilson R.M."/>
            <person name="Miner T."/>
            <person name="Farmer C."/>
            <person name="Delehaunty K."/>
            <person name="Cordes M."/>
            <person name="Minx P."/>
            <person name="Tomlinson C."/>
            <person name="Chen J."/>
            <person name="Wollam A."/>
            <person name="Pepin K.H."/>
            <person name="Bhonagiri V."/>
            <person name="Zhang X."/>
            <person name="Suruliraj S."/>
            <person name="Warren W."/>
            <person name="Mitreva M."/>
            <person name="Mardis E.R."/>
            <person name="Wilson R.K."/>
        </authorList>
    </citation>
    <scope>NUCLEOTIDE SEQUENCE [LARGE SCALE GENOMIC DNA]</scope>
    <source>
        <strain evidence="12 13">DSM 1785</strain>
    </source>
</reference>
<dbReference type="FunFam" id="3.40.50.2300:FF:000001">
    <property type="entry name" value="DNA-binding response regulator PhoB"/>
    <property type="match status" value="1"/>
</dbReference>
<feature type="domain" description="OmpR/PhoB-type" evidence="11">
    <location>
        <begin position="125"/>
        <end position="225"/>
    </location>
</feature>
<dbReference type="Pfam" id="PF00072">
    <property type="entry name" value="Response_reg"/>
    <property type="match status" value="1"/>
</dbReference>
<dbReference type="CDD" id="cd17574">
    <property type="entry name" value="REC_OmpR"/>
    <property type="match status" value="1"/>
</dbReference>
<dbReference type="PANTHER" id="PTHR48111:SF54">
    <property type="entry name" value="STAGE 0 SPORULATION PROTEIN A HOMOLOG"/>
    <property type="match status" value="1"/>
</dbReference>
<dbReference type="Gene3D" id="3.40.50.2300">
    <property type="match status" value="1"/>
</dbReference>
<evidence type="ECO:0000256" key="7">
    <source>
        <dbReference type="ARBA" id="ARBA00024867"/>
    </source>
</evidence>
<dbReference type="SMART" id="SM00862">
    <property type="entry name" value="Trans_reg_C"/>
    <property type="match status" value="1"/>
</dbReference>
<gene>
    <name evidence="12" type="ORF">HMPREF0216_00616</name>
</gene>
<dbReference type="PATRIC" id="fig|545697.3.peg.610"/>
<dbReference type="PROSITE" id="PS50110">
    <property type="entry name" value="RESPONSE_REGULATORY"/>
    <property type="match status" value="1"/>
</dbReference>
<dbReference type="Proteomes" id="UP000010420">
    <property type="component" value="Unassembled WGS sequence"/>
</dbReference>
<keyword evidence="3" id="KW-0902">Two-component regulatory system</keyword>
<comment type="function">
    <text evidence="7">May play the central regulatory role in sporulation. It may be an element of the effector pathway responsible for the activation of sporulation genes in response to nutritional stress. Spo0A may act in concert with spo0H (a sigma factor) to control the expression of some genes that are critical to the sporulation process.</text>
</comment>
<dbReference type="eggNOG" id="COG0745">
    <property type="taxonomic scope" value="Bacteria"/>
</dbReference>
<evidence type="ECO:0000256" key="4">
    <source>
        <dbReference type="ARBA" id="ARBA00023015"/>
    </source>
</evidence>
<dbReference type="InterPro" id="IPR016032">
    <property type="entry name" value="Sig_transdc_resp-reg_C-effctor"/>
</dbReference>
<evidence type="ECO:0000256" key="1">
    <source>
        <dbReference type="ARBA" id="ARBA00018672"/>
    </source>
</evidence>
<dbReference type="SMART" id="SM00448">
    <property type="entry name" value="REC"/>
    <property type="match status" value="1"/>
</dbReference>
<dbReference type="PROSITE" id="PS51755">
    <property type="entry name" value="OMPR_PHOB"/>
    <property type="match status" value="1"/>
</dbReference>
<dbReference type="InterPro" id="IPR011006">
    <property type="entry name" value="CheY-like_superfamily"/>
</dbReference>
<dbReference type="SUPFAM" id="SSF46894">
    <property type="entry name" value="C-terminal effector domain of the bipartite response regulators"/>
    <property type="match status" value="1"/>
</dbReference>
<evidence type="ECO:0000256" key="2">
    <source>
        <dbReference type="ARBA" id="ARBA00022553"/>
    </source>
</evidence>
<evidence type="ECO:0000256" key="8">
    <source>
        <dbReference type="PROSITE-ProRule" id="PRU00169"/>
    </source>
</evidence>
<keyword evidence="5 9" id="KW-0238">DNA-binding</keyword>
<comment type="caution">
    <text evidence="12">The sequence shown here is derived from an EMBL/GenBank/DDBJ whole genome shotgun (WGS) entry which is preliminary data.</text>
</comment>
<evidence type="ECO:0000259" key="11">
    <source>
        <dbReference type="PROSITE" id="PS51755"/>
    </source>
</evidence>
<keyword evidence="2 8" id="KW-0597">Phosphoprotein</keyword>
<dbReference type="InterPro" id="IPR001867">
    <property type="entry name" value="OmpR/PhoB-type_DNA-bd"/>
</dbReference>
<dbReference type="AlphaFoldDB" id="L1QL21"/>
<dbReference type="InterPro" id="IPR036388">
    <property type="entry name" value="WH-like_DNA-bd_sf"/>
</dbReference>